<dbReference type="EMBL" id="CM004387">
    <property type="protein sequence ID" value="KAG8663626.1"/>
    <property type="molecule type" value="Genomic_DNA"/>
</dbReference>
<accession>A0ACB7IJN8</accession>
<keyword evidence="2" id="KW-1185">Reference proteome</keyword>
<comment type="caution">
    <text evidence="1">The sequence shown here is derived from an EMBL/GenBank/DDBJ whole genome shotgun (WGS) entry which is preliminary data.</text>
</comment>
<name>A0ACB7IJN8_MANES</name>
<evidence type="ECO:0000313" key="1">
    <source>
        <dbReference type="EMBL" id="KAG8663626.1"/>
    </source>
</evidence>
<gene>
    <name evidence="1" type="ORF">MANES_01G232050v8</name>
</gene>
<sequence length="82" mass="9207">MKSSTCILSFTWEDFAGVKDSIVKLSPSTFMRPLFSLSSKALTLQLDDLGATAKMISSTFYKDNLEQSQWPIIRQVLAVSWV</sequence>
<evidence type="ECO:0000313" key="2">
    <source>
        <dbReference type="Proteomes" id="UP000091857"/>
    </source>
</evidence>
<proteinExistence type="predicted"/>
<protein>
    <submittedName>
        <fullName evidence="1">Uncharacterized protein</fullName>
    </submittedName>
</protein>
<dbReference type="Proteomes" id="UP000091857">
    <property type="component" value="Chromosome 1"/>
</dbReference>
<organism evidence="1 2">
    <name type="scientific">Manihot esculenta</name>
    <name type="common">Cassava</name>
    <name type="synonym">Jatropha manihot</name>
    <dbReference type="NCBI Taxonomy" id="3983"/>
    <lineage>
        <taxon>Eukaryota</taxon>
        <taxon>Viridiplantae</taxon>
        <taxon>Streptophyta</taxon>
        <taxon>Embryophyta</taxon>
        <taxon>Tracheophyta</taxon>
        <taxon>Spermatophyta</taxon>
        <taxon>Magnoliopsida</taxon>
        <taxon>eudicotyledons</taxon>
        <taxon>Gunneridae</taxon>
        <taxon>Pentapetalae</taxon>
        <taxon>rosids</taxon>
        <taxon>fabids</taxon>
        <taxon>Malpighiales</taxon>
        <taxon>Euphorbiaceae</taxon>
        <taxon>Crotonoideae</taxon>
        <taxon>Manihoteae</taxon>
        <taxon>Manihot</taxon>
    </lineage>
</organism>
<reference evidence="2" key="1">
    <citation type="journal article" date="2016" name="Nat. Biotechnol.">
        <title>Sequencing wild and cultivated cassava and related species reveals extensive interspecific hybridization and genetic diversity.</title>
        <authorList>
            <person name="Bredeson J.V."/>
            <person name="Lyons J.B."/>
            <person name="Prochnik S.E."/>
            <person name="Wu G.A."/>
            <person name="Ha C.M."/>
            <person name="Edsinger-Gonzales E."/>
            <person name="Grimwood J."/>
            <person name="Schmutz J."/>
            <person name="Rabbi I.Y."/>
            <person name="Egesi C."/>
            <person name="Nauluvula P."/>
            <person name="Lebot V."/>
            <person name="Ndunguru J."/>
            <person name="Mkamilo G."/>
            <person name="Bart R.S."/>
            <person name="Setter T.L."/>
            <person name="Gleadow R.M."/>
            <person name="Kulakow P."/>
            <person name="Ferguson M.E."/>
            <person name="Rounsley S."/>
            <person name="Rokhsar D.S."/>
        </authorList>
    </citation>
    <scope>NUCLEOTIDE SEQUENCE [LARGE SCALE GENOMIC DNA]</scope>
    <source>
        <strain evidence="2">cv. AM560-2</strain>
    </source>
</reference>